<feature type="non-terminal residue" evidence="2">
    <location>
        <position position="575"/>
    </location>
</feature>
<dbReference type="InterPro" id="IPR011034">
    <property type="entry name" value="Formyl_transferase-like_C_sf"/>
</dbReference>
<proteinExistence type="predicted"/>
<evidence type="ECO:0000259" key="1">
    <source>
        <dbReference type="Pfam" id="PF00551"/>
    </source>
</evidence>
<dbReference type="RefSeq" id="WP_280142246.1">
    <property type="nucleotide sequence ID" value="NZ_FOCV01000139.1"/>
</dbReference>
<dbReference type="Gene3D" id="3.30.559.30">
    <property type="entry name" value="Nonribosomal peptide synthetase, condensation domain"/>
    <property type="match status" value="1"/>
</dbReference>
<name>A0ABY1AZ88_9HYPH</name>
<evidence type="ECO:0000313" key="2">
    <source>
        <dbReference type="EMBL" id="SEP37506.1"/>
    </source>
</evidence>
<sequence>AELAMAMGHVIGAALCGDPIFAEWAARTNIPCVANVEEFCSFLKAEPVDWIFSVANPFILPPDVFGRARRGAFNYHDGPLPRYAGVHATSWALLAQETKYAITWHRIDNGVDTGDIVVQRQVLIAPIDTALALNLKCYEAAVEGFRELLTGLANGKLTAYSQTLGNRSYFPKRRRPDAAGCLRWDQSAQDLSAMTRALDFGPYHPNPLCMPKALIGNEVVPVRHLEVLPRRSGLPAGSLVDIHHSHWRVATGTHDVDVCFGSSDGRDLDARALARRFDLDVGDRLPMLSDDEARSITAVHEMLAPQEEFWRHRLEQFKMLQLPFLSSSVAEAPPRWQTSSWLIPSALAKLSPIDRTEYLVAAWLIYLARITGEADFQLGWTSASDGSQAGLKPVEVLVASVVPMEITVDLSLDFAQVRRAVAAECAQLKERGSFVQDLISRWPTLRGVEALRSHRPWPIGITITRDSCSVPGDLVLSPSAGATLCGDLLTFEICALDGSVRWHFDASRLALQQIDRMTQHFGNLICGVMADAGQPVGRIELLSSAERTYLLEDLNRTAASYPSEVCIHQLFEAQV</sequence>
<dbReference type="SUPFAM" id="SSF53328">
    <property type="entry name" value="Formyltransferase"/>
    <property type="match status" value="1"/>
</dbReference>
<keyword evidence="3" id="KW-1185">Reference proteome</keyword>
<feature type="domain" description="Formyl transferase N-terminal" evidence="1">
    <location>
        <begin position="37"/>
        <end position="145"/>
    </location>
</feature>
<protein>
    <submittedName>
        <fullName evidence="2">Methionyl-tRNA formyltransferase</fullName>
    </submittedName>
</protein>
<dbReference type="Proteomes" id="UP000198939">
    <property type="component" value="Unassembled WGS sequence"/>
</dbReference>
<feature type="non-terminal residue" evidence="2">
    <location>
        <position position="1"/>
    </location>
</feature>
<gene>
    <name evidence="2" type="ORF">SAMN05216228_11391</name>
</gene>
<dbReference type="SUPFAM" id="SSF52777">
    <property type="entry name" value="CoA-dependent acyltransferases"/>
    <property type="match status" value="1"/>
</dbReference>
<dbReference type="InterPro" id="IPR036477">
    <property type="entry name" value="Formyl_transf_N_sf"/>
</dbReference>
<reference evidence="2 3" key="1">
    <citation type="submission" date="2016-10" db="EMBL/GenBank/DDBJ databases">
        <authorList>
            <person name="Varghese N."/>
            <person name="Submissions S."/>
        </authorList>
    </citation>
    <scope>NUCLEOTIDE SEQUENCE [LARGE SCALE GENOMIC DNA]</scope>
    <source>
        <strain evidence="2 3">CGMCC 1.7071</strain>
    </source>
</reference>
<dbReference type="PANTHER" id="PTHR11138:SF5">
    <property type="entry name" value="METHIONYL-TRNA FORMYLTRANSFERASE, MITOCHONDRIAL"/>
    <property type="match status" value="1"/>
</dbReference>
<evidence type="ECO:0000313" key="3">
    <source>
        <dbReference type="Proteomes" id="UP000198939"/>
    </source>
</evidence>
<dbReference type="SUPFAM" id="SSF50486">
    <property type="entry name" value="FMT C-terminal domain-like"/>
    <property type="match status" value="1"/>
</dbReference>
<organism evidence="2 3">
    <name type="scientific">Rhizobium tibeticum</name>
    <dbReference type="NCBI Taxonomy" id="501024"/>
    <lineage>
        <taxon>Bacteria</taxon>
        <taxon>Pseudomonadati</taxon>
        <taxon>Pseudomonadota</taxon>
        <taxon>Alphaproteobacteria</taxon>
        <taxon>Hyphomicrobiales</taxon>
        <taxon>Rhizobiaceae</taxon>
        <taxon>Rhizobium/Agrobacterium group</taxon>
        <taxon>Rhizobium</taxon>
    </lineage>
</organism>
<dbReference type="InterPro" id="IPR002376">
    <property type="entry name" value="Formyl_transf_N"/>
</dbReference>
<dbReference type="PANTHER" id="PTHR11138">
    <property type="entry name" value="METHIONYL-TRNA FORMYLTRANSFERASE"/>
    <property type="match status" value="1"/>
</dbReference>
<dbReference type="Pfam" id="PF00551">
    <property type="entry name" value="Formyl_trans_N"/>
    <property type="match status" value="1"/>
</dbReference>
<dbReference type="EMBL" id="FOCV01000139">
    <property type="protein sequence ID" value="SEP37506.1"/>
    <property type="molecule type" value="Genomic_DNA"/>
</dbReference>
<dbReference type="CDD" id="cd08700">
    <property type="entry name" value="FMT_C_OzmH_like"/>
    <property type="match status" value="1"/>
</dbReference>
<dbReference type="Gene3D" id="3.40.50.12230">
    <property type="match status" value="1"/>
</dbReference>
<comment type="caution">
    <text evidence="2">The sequence shown here is derived from an EMBL/GenBank/DDBJ whole genome shotgun (WGS) entry which is preliminary data.</text>
</comment>
<accession>A0ABY1AZ88</accession>